<dbReference type="EMBL" id="SZZP01000013">
    <property type="protein sequence ID" value="TKV79366.1"/>
    <property type="molecule type" value="Genomic_DNA"/>
</dbReference>
<evidence type="ECO:0000313" key="2">
    <source>
        <dbReference type="Proteomes" id="UP000305095"/>
    </source>
</evidence>
<reference evidence="1 2" key="1">
    <citation type="submission" date="2019-05" db="EMBL/GenBank/DDBJ databases">
        <title>Draft Genome of Bradyrhizobium elkanii strain SEMIA 938, Used in Commercial Inoculants for Lupinus spp. in Brazil.</title>
        <authorList>
            <person name="Hungria M."/>
            <person name="Delamuta J.R.M."/>
            <person name="Ribeiro R.A."/>
            <person name="Nogueira M.A."/>
        </authorList>
    </citation>
    <scope>NUCLEOTIDE SEQUENCE [LARGE SCALE GENOMIC DNA]</scope>
    <source>
        <strain evidence="1 2">Semia 938</strain>
    </source>
</reference>
<dbReference type="AlphaFoldDB" id="A0A4U6S3X7"/>
<accession>A0A4U6S3X7</accession>
<protein>
    <submittedName>
        <fullName evidence="1">Uncharacterized protein</fullName>
    </submittedName>
</protein>
<gene>
    <name evidence="1" type="ORF">FDV58_22310</name>
</gene>
<name>A0A4U6S3X7_BRAEL</name>
<organism evidence="1 2">
    <name type="scientific">Bradyrhizobium elkanii</name>
    <dbReference type="NCBI Taxonomy" id="29448"/>
    <lineage>
        <taxon>Bacteria</taxon>
        <taxon>Pseudomonadati</taxon>
        <taxon>Pseudomonadota</taxon>
        <taxon>Alphaproteobacteria</taxon>
        <taxon>Hyphomicrobiales</taxon>
        <taxon>Nitrobacteraceae</taxon>
        <taxon>Bradyrhizobium</taxon>
    </lineage>
</organism>
<comment type="caution">
    <text evidence="1">The sequence shown here is derived from an EMBL/GenBank/DDBJ whole genome shotgun (WGS) entry which is preliminary data.</text>
</comment>
<evidence type="ECO:0000313" key="1">
    <source>
        <dbReference type="EMBL" id="TKV79366.1"/>
    </source>
</evidence>
<sequence>MTGQSRAIAAGACVGSNRSTGTAIALGQPQLKSARSSRCPHPTGWRKKMIRKSIVGSRAIAANFSRWSAMSDLTSKTVETVSDFAGFIHNLVLDVRDSYRPELHYMRGPGPKWRAKHQPFAGV</sequence>
<dbReference type="Proteomes" id="UP000305095">
    <property type="component" value="Unassembled WGS sequence"/>
</dbReference>
<proteinExistence type="predicted"/>